<sequence length="46" mass="4837">MPGKSLAPQFYQPLTHQRVFQTIGAIEIPGVAGAARAAGDNCLPSR</sequence>
<gene>
    <name evidence="1" type="ORF">LTSESEN_2572</name>
</gene>
<dbReference type="AlphaFoldDB" id="G5R022"/>
<feature type="non-terminal residue" evidence="1">
    <location>
        <position position="46"/>
    </location>
</feature>
<accession>G5R022</accession>
<dbReference type="EMBL" id="AFCU01000838">
    <property type="protein sequence ID" value="EHC88798.1"/>
    <property type="molecule type" value="Genomic_DNA"/>
</dbReference>
<proteinExistence type="predicted"/>
<organism evidence="1 2">
    <name type="scientific">Salmonella enterica subsp. enterica serovar Senftenberg str. A4-543</name>
    <dbReference type="NCBI Taxonomy" id="913082"/>
    <lineage>
        <taxon>Bacteria</taxon>
        <taxon>Pseudomonadati</taxon>
        <taxon>Pseudomonadota</taxon>
        <taxon>Gammaproteobacteria</taxon>
        <taxon>Enterobacterales</taxon>
        <taxon>Enterobacteriaceae</taxon>
        <taxon>Salmonella</taxon>
    </lineage>
</organism>
<dbReference type="Proteomes" id="UP000005065">
    <property type="component" value="Unassembled WGS sequence"/>
</dbReference>
<comment type="caution">
    <text evidence="1">The sequence shown here is derived from an EMBL/GenBank/DDBJ whole genome shotgun (WGS) entry which is preliminary data.</text>
</comment>
<protein>
    <submittedName>
        <fullName evidence="1">Uncharacterized protein</fullName>
    </submittedName>
</protein>
<reference evidence="1 2" key="1">
    <citation type="journal article" date="2011" name="BMC Genomics">
        <title>Genome sequencing reveals diversification of virulence factor content and possible host adaptation in distinct subpopulations of Salmonella enterica.</title>
        <authorList>
            <person name="den Bakker H.C."/>
            <person name="Moreno Switt A.I."/>
            <person name="Govoni G."/>
            <person name="Cummings C.A."/>
            <person name="Ranieri M.L."/>
            <person name="Degoricija L."/>
            <person name="Hoelzer K."/>
            <person name="Rodriguez-Rivera L.D."/>
            <person name="Brown S."/>
            <person name="Bolchacova E."/>
            <person name="Furtado M.R."/>
            <person name="Wiedmann M."/>
        </authorList>
    </citation>
    <scope>NUCLEOTIDE SEQUENCE [LARGE SCALE GENOMIC DNA]</scope>
    <source>
        <strain evidence="1 2">A4-543</strain>
    </source>
</reference>
<evidence type="ECO:0000313" key="1">
    <source>
        <dbReference type="EMBL" id="EHC88798.1"/>
    </source>
</evidence>
<evidence type="ECO:0000313" key="2">
    <source>
        <dbReference type="Proteomes" id="UP000005065"/>
    </source>
</evidence>
<name>G5R022_SALSE</name>